<dbReference type="InterPro" id="IPR007730">
    <property type="entry name" value="SPOR-like_dom"/>
</dbReference>
<evidence type="ECO:0000256" key="1">
    <source>
        <dbReference type="SAM" id="MobiDB-lite"/>
    </source>
</evidence>
<dbReference type="GO" id="GO:0042834">
    <property type="term" value="F:peptidoglycan binding"/>
    <property type="evidence" value="ECO:0007669"/>
    <property type="project" value="InterPro"/>
</dbReference>
<sequence>MIHEDEPIQPAHISYKDYKKLVNRSPRQSFIMFISVFCVLLIIFLGFAKVMSPDVEISLGDDTAEIEDVVKPGEVDERLKEIHMEDNSEAIGGEGLAIEDGGKVIIPKQKNSPADINIPAAEDNIYPEETLPAQSQPQTQEQEHNSVSQTVTPQPSPAPVPHYVNAKVVVGSYTTLEQAEVAKGILLDSGLGLSPFIRKIGSEYTLQVGSYNSKEKAVSAAKDLLIKNYPARVLIEQ</sequence>
<dbReference type="AlphaFoldDB" id="A0A9D1EZ97"/>
<accession>A0A9D1EZ97</accession>
<reference evidence="4" key="1">
    <citation type="submission" date="2020-10" db="EMBL/GenBank/DDBJ databases">
        <authorList>
            <person name="Gilroy R."/>
        </authorList>
    </citation>
    <scope>NUCLEOTIDE SEQUENCE</scope>
    <source>
        <strain evidence="4">6276</strain>
    </source>
</reference>
<gene>
    <name evidence="4" type="ORF">IAC10_08455</name>
</gene>
<organism evidence="4 5">
    <name type="scientific">Candidatus Scatousia excrementigallinarum</name>
    <dbReference type="NCBI Taxonomy" id="2840935"/>
    <lineage>
        <taxon>Bacteria</taxon>
        <taxon>Candidatus Scatousia</taxon>
    </lineage>
</organism>
<evidence type="ECO:0000313" key="4">
    <source>
        <dbReference type="EMBL" id="HIS36643.1"/>
    </source>
</evidence>
<feature type="region of interest" description="Disordered" evidence="1">
    <location>
        <begin position="133"/>
        <end position="160"/>
    </location>
</feature>
<keyword evidence="2" id="KW-1133">Transmembrane helix</keyword>
<keyword evidence="2" id="KW-0472">Membrane</keyword>
<dbReference type="Gene3D" id="3.30.70.1070">
    <property type="entry name" value="Sporulation related repeat"/>
    <property type="match status" value="1"/>
</dbReference>
<dbReference type="Proteomes" id="UP000823928">
    <property type="component" value="Unassembled WGS sequence"/>
</dbReference>
<keyword evidence="2" id="KW-0812">Transmembrane</keyword>
<proteinExistence type="predicted"/>
<feature type="domain" description="SPOR" evidence="3">
    <location>
        <begin position="160"/>
        <end position="237"/>
    </location>
</feature>
<evidence type="ECO:0000313" key="5">
    <source>
        <dbReference type="Proteomes" id="UP000823928"/>
    </source>
</evidence>
<reference evidence="4" key="2">
    <citation type="journal article" date="2021" name="PeerJ">
        <title>Extensive microbial diversity within the chicken gut microbiome revealed by metagenomics and culture.</title>
        <authorList>
            <person name="Gilroy R."/>
            <person name="Ravi A."/>
            <person name="Getino M."/>
            <person name="Pursley I."/>
            <person name="Horton D.L."/>
            <person name="Alikhan N.F."/>
            <person name="Baker D."/>
            <person name="Gharbi K."/>
            <person name="Hall N."/>
            <person name="Watson M."/>
            <person name="Adriaenssens E.M."/>
            <person name="Foster-Nyarko E."/>
            <person name="Jarju S."/>
            <person name="Secka A."/>
            <person name="Antonio M."/>
            <person name="Oren A."/>
            <person name="Chaudhuri R.R."/>
            <person name="La Ragione R."/>
            <person name="Hildebrand F."/>
            <person name="Pallen M.J."/>
        </authorList>
    </citation>
    <scope>NUCLEOTIDE SEQUENCE</scope>
    <source>
        <strain evidence="4">6276</strain>
    </source>
</reference>
<evidence type="ECO:0000256" key="2">
    <source>
        <dbReference type="SAM" id="Phobius"/>
    </source>
</evidence>
<comment type="caution">
    <text evidence="4">The sequence shown here is derived from an EMBL/GenBank/DDBJ whole genome shotgun (WGS) entry which is preliminary data.</text>
</comment>
<dbReference type="PROSITE" id="PS51724">
    <property type="entry name" value="SPOR"/>
    <property type="match status" value="1"/>
</dbReference>
<dbReference type="EMBL" id="DVIU01000165">
    <property type="protein sequence ID" value="HIS36643.1"/>
    <property type="molecule type" value="Genomic_DNA"/>
</dbReference>
<feature type="transmembrane region" description="Helical" evidence="2">
    <location>
        <begin position="29"/>
        <end position="48"/>
    </location>
</feature>
<protein>
    <recommendedName>
        <fullName evidence="3">SPOR domain-containing protein</fullName>
    </recommendedName>
</protein>
<name>A0A9D1EZ97_9BACT</name>
<feature type="compositionally biased region" description="Polar residues" evidence="1">
    <location>
        <begin position="133"/>
        <end position="153"/>
    </location>
</feature>
<dbReference type="InterPro" id="IPR036680">
    <property type="entry name" value="SPOR-like_sf"/>
</dbReference>
<evidence type="ECO:0000259" key="3">
    <source>
        <dbReference type="PROSITE" id="PS51724"/>
    </source>
</evidence>
<dbReference type="SUPFAM" id="SSF110997">
    <property type="entry name" value="Sporulation related repeat"/>
    <property type="match status" value="1"/>
</dbReference>